<dbReference type="AlphaFoldDB" id="A0A1L6MZ59"/>
<name>A0A1L6MZ59_9BACT</name>
<evidence type="ECO:0000313" key="1">
    <source>
        <dbReference type="EMBL" id="APS00780.1"/>
    </source>
</evidence>
<proteinExistence type="predicted"/>
<organism evidence="1 2">
    <name type="scientific">Pajaroellobacter abortibovis</name>
    <dbReference type="NCBI Taxonomy" id="1882918"/>
    <lineage>
        <taxon>Bacteria</taxon>
        <taxon>Pseudomonadati</taxon>
        <taxon>Myxococcota</taxon>
        <taxon>Polyangia</taxon>
        <taxon>Polyangiales</taxon>
        <taxon>Polyangiaceae</taxon>
    </lineage>
</organism>
<gene>
    <name evidence="1" type="ORF">BCY86_08890</name>
</gene>
<dbReference type="EMBL" id="CP016908">
    <property type="protein sequence ID" value="APS00780.1"/>
    <property type="molecule type" value="Genomic_DNA"/>
</dbReference>
<dbReference type="Proteomes" id="UP000185544">
    <property type="component" value="Chromosome"/>
</dbReference>
<sequence>MESEQEQLYTLWGEGKQNQALLLAEQSRFPALKQMVSLLLNRLPWALITKLFEGFKREWIYRWQPVIGNWEMLSKLGPAFSMMVPLPG</sequence>
<accession>A0A1L6MZ59</accession>
<evidence type="ECO:0000313" key="2">
    <source>
        <dbReference type="Proteomes" id="UP000185544"/>
    </source>
</evidence>
<reference evidence="1 2" key="1">
    <citation type="submission" date="2016-08" db="EMBL/GenBank/DDBJ databases">
        <title>Identification and validation of antigenic proteins from Pajaroellobacter abortibovis using de-novo genome sequence assembly and reverse vaccinology.</title>
        <authorList>
            <person name="Welly B.T."/>
            <person name="Miller M.R."/>
            <person name="Stott J.L."/>
            <person name="Blanchard M.T."/>
            <person name="Islas-Trejo A.D."/>
            <person name="O'Rourke S.M."/>
            <person name="Young A.E."/>
            <person name="Medrano J.F."/>
            <person name="Van Eenennaam A.L."/>
        </authorList>
    </citation>
    <scope>NUCLEOTIDE SEQUENCE [LARGE SCALE GENOMIC DNA]</scope>
    <source>
        <strain evidence="1 2">BTF92-0548A/99-0131</strain>
    </source>
</reference>
<keyword evidence="2" id="KW-1185">Reference proteome</keyword>
<protein>
    <submittedName>
        <fullName evidence="1">Uncharacterized protein</fullName>
    </submittedName>
</protein>
<dbReference type="KEGG" id="pabo:BCY86_08890"/>
<dbReference type="STRING" id="1882918.BCY86_08890"/>